<dbReference type="SUPFAM" id="SSF50129">
    <property type="entry name" value="GroES-like"/>
    <property type="match status" value="1"/>
</dbReference>
<dbReference type="EMBL" id="MU151272">
    <property type="protein sequence ID" value="KAF9445945.1"/>
    <property type="molecule type" value="Genomic_DNA"/>
</dbReference>
<dbReference type="InterPro" id="IPR002328">
    <property type="entry name" value="ADH_Zn_CS"/>
</dbReference>
<dbReference type="Gene3D" id="3.90.180.10">
    <property type="entry name" value="Medium-chain alcohol dehydrogenases, catalytic domain"/>
    <property type="match status" value="1"/>
</dbReference>
<gene>
    <name evidence="7" type="ORF">P691DRAFT_240366</name>
</gene>
<keyword evidence="4" id="KW-0560">Oxidoreductase</keyword>
<evidence type="ECO:0000259" key="6">
    <source>
        <dbReference type="SMART" id="SM00829"/>
    </source>
</evidence>
<keyword evidence="8" id="KW-1185">Reference proteome</keyword>
<dbReference type="GO" id="GO:0016616">
    <property type="term" value="F:oxidoreductase activity, acting on the CH-OH group of donors, NAD or NADP as acceptor"/>
    <property type="evidence" value="ECO:0007669"/>
    <property type="project" value="InterPro"/>
</dbReference>
<evidence type="ECO:0000256" key="4">
    <source>
        <dbReference type="ARBA" id="ARBA00023002"/>
    </source>
</evidence>
<dbReference type="Proteomes" id="UP000807342">
    <property type="component" value="Unassembled WGS sequence"/>
</dbReference>
<dbReference type="InterPro" id="IPR013149">
    <property type="entry name" value="ADH-like_C"/>
</dbReference>
<dbReference type="PROSITE" id="PS00059">
    <property type="entry name" value="ADH_ZINC"/>
    <property type="match status" value="1"/>
</dbReference>
<dbReference type="PANTHER" id="PTHR42683">
    <property type="entry name" value="ALDEHYDE REDUCTASE"/>
    <property type="match status" value="1"/>
</dbReference>
<keyword evidence="3 5" id="KW-0862">Zinc</keyword>
<dbReference type="FunFam" id="3.40.50.720:FF:000022">
    <property type="entry name" value="Cinnamyl alcohol dehydrogenase"/>
    <property type="match status" value="1"/>
</dbReference>
<dbReference type="InterPro" id="IPR047109">
    <property type="entry name" value="CAD-like"/>
</dbReference>
<evidence type="ECO:0000256" key="2">
    <source>
        <dbReference type="ARBA" id="ARBA00022723"/>
    </source>
</evidence>
<dbReference type="SUPFAM" id="SSF51735">
    <property type="entry name" value="NAD(P)-binding Rossmann-fold domains"/>
    <property type="match status" value="1"/>
</dbReference>
<evidence type="ECO:0000313" key="8">
    <source>
        <dbReference type="Proteomes" id="UP000807342"/>
    </source>
</evidence>
<dbReference type="GO" id="GO:0008270">
    <property type="term" value="F:zinc ion binding"/>
    <property type="evidence" value="ECO:0007669"/>
    <property type="project" value="InterPro"/>
</dbReference>
<evidence type="ECO:0000256" key="5">
    <source>
        <dbReference type="RuleBase" id="RU361277"/>
    </source>
</evidence>
<dbReference type="Pfam" id="PF00107">
    <property type="entry name" value="ADH_zinc_N"/>
    <property type="match status" value="1"/>
</dbReference>
<dbReference type="CDD" id="cd05283">
    <property type="entry name" value="CAD1"/>
    <property type="match status" value="1"/>
</dbReference>
<accession>A0A9P6C1S1</accession>
<dbReference type="Pfam" id="PF08240">
    <property type="entry name" value="ADH_N"/>
    <property type="match status" value="1"/>
</dbReference>
<dbReference type="Gene3D" id="3.40.50.720">
    <property type="entry name" value="NAD(P)-binding Rossmann-like Domain"/>
    <property type="match status" value="1"/>
</dbReference>
<evidence type="ECO:0000256" key="1">
    <source>
        <dbReference type="ARBA" id="ARBA00001947"/>
    </source>
</evidence>
<organism evidence="7 8">
    <name type="scientific">Macrolepiota fuliginosa MF-IS2</name>
    <dbReference type="NCBI Taxonomy" id="1400762"/>
    <lineage>
        <taxon>Eukaryota</taxon>
        <taxon>Fungi</taxon>
        <taxon>Dikarya</taxon>
        <taxon>Basidiomycota</taxon>
        <taxon>Agaricomycotina</taxon>
        <taxon>Agaricomycetes</taxon>
        <taxon>Agaricomycetidae</taxon>
        <taxon>Agaricales</taxon>
        <taxon>Agaricineae</taxon>
        <taxon>Agaricaceae</taxon>
        <taxon>Macrolepiota</taxon>
    </lineage>
</organism>
<dbReference type="InterPro" id="IPR020843">
    <property type="entry name" value="ER"/>
</dbReference>
<dbReference type="AlphaFoldDB" id="A0A9P6C1S1"/>
<evidence type="ECO:0000313" key="7">
    <source>
        <dbReference type="EMBL" id="KAF9445945.1"/>
    </source>
</evidence>
<comment type="caution">
    <text evidence="7">The sequence shown here is derived from an EMBL/GenBank/DDBJ whole genome shotgun (WGS) entry which is preliminary data.</text>
</comment>
<dbReference type="OrthoDB" id="1879366at2759"/>
<comment type="similarity">
    <text evidence="5">Belongs to the zinc-containing alcohol dehydrogenase family.</text>
</comment>
<proteinExistence type="inferred from homology"/>
<name>A0A9P6C1S1_9AGAR</name>
<reference evidence="7" key="1">
    <citation type="submission" date="2020-11" db="EMBL/GenBank/DDBJ databases">
        <authorList>
            <consortium name="DOE Joint Genome Institute"/>
            <person name="Ahrendt S."/>
            <person name="Riley R."/>
            <person name="Andreopoulos W."/>
            <person name="Labutti K."/>
            <person name="Pangilinan J."/>
            <person name="Ruiz-Duenas F.J."/>
            <person name="Barrasa J.M."/>
            <person name="Sanchez-Garcia M."/>
            <person name="Camarero S."/>
            <person name="Miyauchi S."/>
            <person name="Serrano A."/>
            <person name="Linde D."/>
            <person name="Babiker R."/>
            <person name="Drula E."/>
            <person name="Ayuso-Fernandez I."/>
            <person name="Pacheco R."/>
            <person name="Padilla G."/>
            <person name="Ferreira P."/>
            <person name="Barriuso J."/>
            <person name="Kellner H."/>
            <person name="Castanera R."/>
            <person name="Alfaro M."/>
            <person name="Ramirez L."/>
            <person name="Pisabarro A.G."/>
            <person name="Kuo A."/>
            <person name="Tritt A."/>
            <person name="Lipzen A."/>
            <person name="He G."/>
            <person name="Yan M."/>
            <person name="Ng V."/>
            <person name="Cullen D."/>
            <person name="Martin F."/>
            <person name="Rosso M.-N."/>
            <person name="Henrissat B."/>
            <person name="Hibbett D."/>
            <person name="Martinez A.T."/>
            <person name="Grigoriev I.V."/>
        </authorList>
    </citation>
    <scope>NUCLEOTIDE SEQUENCE</scope>
    <source>
        <strain evidence="7">MF-IS2</strain>
    </source>
</reference>
<comment type="cofactor">
    <cofactor evidence="1 5">
        <name>Zn(2+)</name>
        <dbReference type="ChEBI" id="CHEBI:29105"/>
    </cofactor>
</comment>
<dbReference type="InterPro" id="IPR013154">
    <property type="entry name" value="ADH-like_N"/>
</dbReference>
<dbReference type="SMART" id="SM00829">
    <property type="entry name" value="PKS_ER"/>
    <property type="match status" value="1"/>
</dbReference>
<evidence type="ECO:0000256" key="3">
    <source>
        <dbReference type="ARBA" id="ARBA00022833"/>
    </source>
</evidence>
<dbReference type="InterPro" id="IPR011032">
    <property type="entry name" value="GroES-like_sf"/>
</dbReference>
<feature type="domain" description="Enoyl reductase (ER)" evidence="6">
    <location>
        <begin position="54"/>
        <end position="407"/>
    </location>
</feature>
<dbReference type="InterPro" id="IPR036291">
    <property type="entry name" value="NAD(P)-bd_dom_sf"/>
</dbReference>
<keyword evidence="2 5" id="KW-0479">Metal-binding</keyword>
<protein>
    <submittedName>
        <fullName evidence="7">GroES-like protein</fullName>
    </submittedName>
</protein>
<sequence>MRWRWITPVVQENLIVLGGSSTAFGHRWTLSQLMRFWYLNCGLHPGRFPVHDTSRWDEFQVINFHPRVFRDHDVDVKIEFCGVCGTDVHTISGGWGPPTLPLIPGHEVIGYVTQIGKQVKSFGVGDRVGVGAQVGACFDCFSCRNGDEQYCPDHVHTYNAVDPVSGATCKGGFATAIRVHEQFVFPIPDEISSEDAAPFMCAGLTMYSALVRNGAGPGRRVGIIGLGGLGHLGVQFAKALGCRDIVVLSHTPDKRRDALRFGATHFYDFIDDAAECQACFSQTLDLVISTLSVWKDYRDIIPLLRARGRIILVGIPDDPLPVLGIYQLVISGVLVGGSKIGNKSEVVEMLKLAVEHGIRPQIEISSSMYGYFWIKIFTSRSLDVLVSSVGRAMRRVEEGRVRYRQVLRMDIHMAGVYQSSSEKLEFEFRRGNDRTAEHQSVYLLYPPGG</sequence>